<evidence type="ECO:0000259" key="2">
    <source>
        <dbReference type="SMART" id="SM00954"/>
    </source>
</evidence>
<protein>
    <submittedName>
        <fullName evidence="3">RelA/SpoT domain protein</fullName>
    </submittedName>
</protein>
<proteinExistence type="predicted"/>
<evidence type="ECO:0000313" key="3">
    <source>
        <dbReference type="EMBL" id="EFU75454.1"/>
    </source>
</evidence>
<dbReference type="SMART" id="SM00954">
    <property type="entry name" value="RelA_SpoT"/>
    <property type="match status" value="1"/>
</dbReference>
<dbReference type="Gene3D" id="3.30.460.10">
    <property type="entry name" value="Beta Polymerase, domain 2"/>
    <property type="match status" value="1"/>
</dbReference>
<dbReference type="InterPro" id="IPR043519">
    <property type="entry name" value="NT_sf"/>
</dbReference>
<comment type="caution">
    <text evidence="3">The sequence shown here is derived from an EMBL/GenBank/DDBJ whole genome shotgun (WGS) entry which is preliminary data.</text>
</comment>
<dbReference type="PANTHER" id="PTHR47837">
    <property type="entry name" value="GTP PYROPHOSPHOKINASE YJBM"/>
    <property type="match status" value="1"/>
</dbReference>
<dbReference type="EMBL" id="AEPW01000106">
    <property type="protein sequence ID" value="EFU75454.1"/>
    <property type="molecule type" value="Genomic_DNA"/>
</dbReference>
<comment type="pathway">
    <text evidence="1">Purine metabolism; ppGpp biosynthesis; ppGpp from GTP: step 1/2.</text>
</comment>
<dbReference type="AlphaFoldDB" id="E6LS77"/>
<dbReference type="Proteomes" id="UP000003434">
    <property type="component" value="Unassembled WGS sequence"/>
</dbReference>
<accession>E6LS77</accession>
<dbReference type="SUPFAM" id="SSF81301">
    <property type="entry name" value="Nucleotidyltransferase"/>
    <property type="match status" value="1"/>
</dbReference>
<evidence type="ECO:0000256" key="1">
    <source>
        <dbReference type="ARBA" id="ARBA00004976"/>
    </source>
</evidence>
<organism evidence="3 4">
    <name type="scientific">Lachnoanaerobaculum saburreum DSM 3986</name>
    <dbReference type="NCBI Taxonomy" id="887325"/>
    <lineage>
        <taxon>Bacteria</taxon>
        <taxon>Bacillati</taxon>
        <taxon>Bacillota</taxon>
        <taxon>Clostridia</taxon>
        <taxon>Lachnospirales</taxon>
        <taxon>Lachnospiraceae</taxon>
        <taxon>Lachnoanaerobaculum</taxon>
    </lineage>
</organism>
<dbReference type="GO" id="GO:0015970">
    <property type="term" value="P:guanosine tetraphosphate biosynthetic process"/>
    <property type="evidence" value="ECO:0007669"/>
    <property type="project" value="UniProtKB-UniPathway"/>
</dbReference>
<gene>
    <name evidence="3" type="ORF">HMPREF0381_2812</name>
</gene>
<dbReference type="UniPathway" id="UPA00908">
    <property type="reaction ID" value="UER00884"/>
</dbReference>
<dbReference type="CDD" id="cd05399">
    <property type="entry name" value="NT_Rel-Spo_like"/>
    <property type="match status" value="1"/>
</dbReference>
<dbReference type="eggNOG" id="COG2357">
    <property type="taxonomic scope" value="Bacteria"/>
</dbReference>
<dbReference type="InterPro" id="IPR007685">
    <property type="entry name" value="RelA_SpoT"/>
</dbReference>
<dbReference type="HOGENOM" id="CLU_077095_0_0_9"/>
<sequence>MWAGFVHIRAGDLMYISNNPNNELEQSIVQVPDLVQIPDEIHEMAQKFQEAMMMYTCAIREVKTKLEVLNDELSVKNRRNPIEMIKSRVKKPKSIVEKLKRRGLPLTLESIVKNLDDVAGIRVICSFLDDIYEVADMLTRQDDVKLVAVKDYIKKPKENGYRSYHLIVEIPVFFSDKKQPMRVEVQIRTIAMDFWASLDHQLKYKKEFIDSEDVERQLKECADVIAGTDIQMLAIRKNIESKGIEVRKPG</sequence>
<name>E6LS77_9FIRM</name>
<dbReference type="Pfam" id="PF04607">
    <property type="entry name" value="RelA_SpoT"/>
    <property type="match status" value="1"/>
</dbReference>
<reference evidence="3 4" key="1">
    <citation type="submission" date="2010-12" db="EMBL/GenBank/DDBJ databases">
        <authorList>
            <person name="Muzny D."/>
            <person name="Qin X."/>
            <person name="Deng J."/>
            <person name="Jiang H."/>
            <person name="Liu Y."/>
            <person name="Qu J."/>
            <person name="Song X.-Z."/>
            <person name="Zhang L."/>
            <person name="Thornton R."/>
            <person name="Coyle M."/>
            <person name="Francisco L."/>
            <person name="Jackson L."/>
            <person name="Javaid M."/>
            <person name="Korchina V."/>
            <person name="Kovar C."/>
            <person name="Mata R."/>
            <person name="Mathew T."/>
            <person name="Ngo R."/>
            <person name="Nguyen L."/>
            <person name="Nguyen N."/>
            <person name="Okwuonu G."/>
            <person name="Ongeri F."/>
            <person name="Pham C."/>
            <person name="Simmons D."/>
            <person name="Wilczek-Boney K."/>
            <person name="Hale W."/>
            <person name="Jakkamsetti A."/>
            <person name="Pham P."/>
            <person name="Ruth R."/>
            <person name="San Lucas F."/>
            <person name="Warren J."/>
            <person name="Zhang J."/>
            <person name="Zhao Z."/>
            <person name="Zhou C."/>
            <person name="Zhu D."/>
            <person name="Lee S."/>
            <person name="Bess C."/>
            <person name="Blankenburg K."/>
            <person name="Forbes L."/>
            <person name="Fu Q."/>
            <person name="Gubbala S."/>
            <person name="Hirani K."/>
            <person name="Jayaseelan J.C."/>
            <person name="Lara F."/>
            <person name="Munidasa M."/>
            <person name="Palculict T."/>
            <person name="Patil S."/>
            <person name="Pu L.-L."/>
            <person name="Saada N."/>
            <person name="Tang L."/>
            <person name="Weissenberger G."/>
            <person name="Zhu Y."/>
            <person name="Hemphill L."/>
            <person name="Shang Y."/>
            <person name="Youmans B."/>
            <person name="Ayvaz T."/>
            <person name="Ross M."/>
            <person name="Santibanez J."/>
            <person name="Aqrawi P."/>
            <person name="Gross S."/>
            <person name="Joshi V."/>
            <person name="Fowler G."/>
            <person name="Nazareth L."/>
            <person name="Reid J."/>
            <person name="Worley K."/>
            <person name="Petrosino J."/>
            <person name="Highlander S."/>
            <person name="Gibbs R."/>
        </authorList>
    </citation>
    <scope>NUCLEOTIDE SEQUENCE [LARGE SCALE GENOMIC DNA]</scope>
    <source>
        <strain evidence="3 4">DSM 3986</strain>
    </source>
</reference>
<evidence type="ECO:0000313" key="4">
    <source>
        <dbReference type="Proteomes" id="UP000003434"/>
    </source>
</evidence>
<dbReference type="InterPro" id="IPR052366">
    <property type="entry name" value="GTP_Pyrophosphokinase"/>
</dbReference>
<feature type="domain" description="RelA/SpoT" evidence="2">
    <location>
        <begin position="87"/>
        <end position="210"/>
    </location>
</feature>
<dbReference type="Gene3D" id="1.10.287.860">
    <property type="entry name" value="Nucleotidyltransferase"/>
    <property type="match status" value="1"/>
</dbReference>
<dbReference type="PANTHER" id="PTHR47837:SF2">
    <property type="entry name" value="GTP PYROPHOSPHOKINASE YWAC"/>
    <property type="match status" value="1"/>
</dbReference>